<evidence type="ECO:0000313" key="3">
    <source>
        <dbReference type="Proteomes" id="UP001253545"/>
    </source>
</evidence>
<name>A0ABU2ZN06_9ALTE</name>
<dbReference type="RefSeq" id="WP_311367489.1">
    <property type="nucleotide sequence ID" value="NZ_JAVRHX010000001.1"/>
</dbReference>
<feature type="transmembrane region" description="Helical" evidence="1">
    <location>
        <begin position="20"/>
        <end position="41"/>
    </location>
</feature>
<keyword evidence="1" id="KW-1133">Transmembrane helix</keyword>
<evidence type="ECO:0000313" key="2">
    <source>
        <dbReference type="EMBL" id="MDT0593998.1"/>
    </source>
</evidence>
<accession>A0ABU2ZN06</accession>
<proteinExistence type="predicted"/>
<reference evidence="2 3" key="1">
    <citation type="submission" date="2023-09" db="EMBL/GenBank/DDBJ databases">
        <authorList>
            <person name="Rey-Velasco X."/>
        </authorList>
    </citation>
    <scope>NUCLEOTIDE SEQUENCE [LARGE SCALE GENOMIC DNA]</scope>
    <source>
        <strain evidence="2 3">P117</strain>
    </source>
</reference>
<feature type="transmembrane region" description="Helical" evidence="1">
    <location>
        <begin position="47"/>
        <end position="66"/>
    </location>
</feature>
<dbReference type="EMBL" id="JAVRHX010000001">
    <property type="protein sequence ID" value="MDT0593998.1"/>
    <property type="molecule type" value="Genomic_DNA"/>
</dbReference>
<gene>
    <name evidence="2" type="ORF">RM552_03990</name>
</gene>
<comment type="caution">
    <text evidence="2">The sequence shown here is derived from an EMBL/GenBank/DDBJ whole genome shotgun (WGS) entry which is preliminary data.</text>
</comment>
<dbReference type="Proteomes" id="UP001253545">
    <property type="component" value="Unassembled WGS sequence"/>
</dbReference>
<protein>
    <submittedName>
        <fullName evidence="2">Uncharacterized protein</fullName>
    </submittedName>
</protein>
<keyword evidence="1" id="KW-0812">Transmembrane</keyword>
<organism evidence="2 3">
    <name type="scientific">Glaciecola petra</name>
    <dbReference type="NCBI Taxonomy" id="3075602"/>
    <lineage>
        <taxon>Bacteria</taxon>
        <taxon>Pseudomonadati</taxon>
        <taxon>Pseudomonadota</taxon>
        <taxon>Gammaproteobacteria</taxon>
        <taxon>Alteromonadales</taxon>
        <taxon>Alteromonadaceae</taxon>
        <taxon>Glaciecola</taxon>
    </lineage>
</organism>
<keyword evidence="1" id="KW-0472">Membrane</keyword>
<keyword evidence="3" id="KW-1185">Reference proteome</keyword>
<evidence type="ECO:0000256" key="1">
    <source>
        <dbReference type="SAM" id="Phobius"/>
    </source>
</evidence>
<sequence>MTEQTPKPNNTKLTMRIRIILGIASIPSFLLAGMLGVMIVNGDASDIGFFEAVYACVGILALYIALSGKRLF</sequence>